<name>C0ZCX6_BREBN</name>
<dbReference type="STRING" id="358681.BBR47_26580"/>
<sequence length="87" mass="10097">MSPFSYKRDFRFGLQLYKILLSFSQERECFSNWGSGNTMAALFGQLSRKLLSNTGRSSRDERLFTLNRHIATPLPNTSLQYRNIVSK</sequence>
<dbReference type="AlphaFoldDB" id="C0ZCX6"/>
<organism evidence="1 2">
    <name type="scientific">Brevibacillus brevis (strain 47 / JCM 6285 / NBRC 100599)</name>
    <dbReference type="NCBI Taxonomy" id="358681"/>
    <lineage>
        <taxon>Bacteria</taxon>
        <taxon>Bacillati</taxon>
        <taxon>Bacillota</taxon>
        <taxon>Bacilli</taxon>
        <taxon>Bacillales</taxon>
        <taxon>Paenibacillaceae</taxon>
        <taxon>Brevibacillus</taxon>
    </lineage>
</organism>
<protein>
    <submittedName>
        <fullName evidence="1">Uncharacterized protein</fullName>
    </submittedName>
</protein>
<dbReference type="Proteomes" id="UP000001877">
    <property type="component" value="Chromosome"/>
</dbReference>
<evidence type="ECO:0000313" key="2">
    <source>
        <dbReference type="Proteomes" id="UP000001877"/>
    </source>
</evidence>
<accession>C0ZCX6</accession>
<dbReference type="KEGG" id="bbe:BBR47_26580"/>
<keyword evidence="2" id="KW-1185">Reference proteome</keyword>
<proteinExistence type="predicted"/>
<reference evidence="1 2" key="1">
    <citation type="submission" date="2005-03" db="EMBL/GenBank/DDBJ databases">
        <title>Brevibacillus brevis strain 47, complete genome.</title>
        <authorList>
            <person name="Hosoyama A."/>
            <person name="Yamada R."/>
            <person name="Hongo Y."/>
            <person name="Terui Y."/>
            <person name="Ankai A."/>
            <person name="Masuyama W."/>
            <person name="Sekiguchi M."/>
            <person name="Takeda T."/>
            <person name="Asano K."/>
            <person name="Ohji S."/>
            <person name="Ichikawa N."/>
            <person name="Narita S."/>
            <person name="Aoki N."/>
            <person name="Miura H."/>
            <person name="Matsushita S."/>
            <person name="Sekigawa T."/>
            <person name="Yamagata H."/>
            <person name="Yoshikawa H."/>
            <person name="Udaka S."/>
            <person name="Tanikawa S."/>
            <person name="Fujita N."/>
        </authorList>
    </citation>
    <scope>NUCLEOTIDE SEQUENCE [LARGE SCALE GENOMIC DNA]</scope>
    <source>
        <strain evidence="2">47 / JCM 6285 / NBRC 100599</strain>
    </source>
</reference>
<dbReference type="EMBL" id="AP008955">
    <property type="protein sequence ID" value="BAH43635.1"/>
    <property type="molecule type" value="Genomic_DNA"/>
</dbReference>
<dbReference type="HOGENOM" id="CLU_2477256_0_0_9"/>
<gene>
    <name evidence="1" type="ordered locus">BBR47_26580</name>
</gene>
<evidence type="ECO:0000313" key="1">
    <source>
        <dbReference type="EMBL" id="BAH43635.1"/>
    </source>
</evidence>